<evidence type="ECO:0000259" key="8">
    <source>
        <dbReference type="Pfam" id="PF12704"/>
    </source>
</evidence>
<dbReference type="InterPro" id="IPR050250">
    <property type="entry name" value="Macrolide_Exporter_MacB"/>
</dbReference>
<feature type="transmembrane region" description="Helical" evidence="6">
    <location>
        <begin position="345"/>
        <end position="368"/>
    </location>
</feature>
<keyword evidence="3 6" id="KW-0812">Transmembrane</keyword>
<evidence type="ECO:0000256" key="6">
    <source>
        <dbReference type="SAM" id="Phobius"/>
    </source>
</evidence>
<feature type="domain" description="MacB-like periplasmic core" evidence="8">
    <location>
        <begin position="20"/>
        <end position="237"/>
    </location>
</feature>
<sequence length="804" mass="89790">MFKNYFKVAVRNILKHKFFSAINILGMTAGITACLLIILYITDELSYDTFHAKADRIYQAGLHGKIGGQDVRTSNTCPPLANAMATEIPEVEASTRITPRFGKPVLKYEEKVFTEERVFFADSNFFEFFSFRLLEGDVKTALKEPNTVVLTEDMAKKYFGTESPMGKLMVIGDDKKTFKVTGIAANAPSNSHVHFNVLLSSVSNENLKNGIWLNNFMYTYFLLQPNANVEDVNKKYENLVEKYIGPELEKFMGVTIKQMKEQGGAYGYFSTKITDIHLRATTQDSLEPGGNVTYIYFFGGIGAFIILIACINFMNLSTARSAGRAKEVGLRKTLGSLRGQMIGQFLAESVLYSLVAVVLALVACYFLLPAFNLLSGKVMNMQALASPQLVGAIVALVIFVGIVAGSYPAFYLTSFNAVEVLKGKVRAGMKTKGVRSFLVIFQFALSIFLIIFTMVVYQQIQYMQEKNLGIDKNNIIVLQSTGRLGTNKEAFKNALAQQTGVAKLSFTNNNFPGVNNTTVFKSAGSEQDHIMGLYFADHDQMDVMKFEMKEGRYFSKDFPSDTMAIVLNEAAVREFGFEHPLEEEILFNGDDNGVTTKRLKVIGVVKNFNFESFKTEVRPLSIRLTKDSDNLLIRYEGSPKTVVATLEKLWKEHSTNEPLEYSFLDENFDELFRAEQRMGNIFSIFSALAIFIASLGLFALAAFTSEQRTKEIGIRKAMGATVFSLTVLLSKEFTKLVLIAFVPAAAVGWYVSNQWLQSFTYRIPVDPLILVFSGLAAILLAWLTVSYQSIKAARSNPVESLRYE</sequence>
<evidence type="ECO:0000313" key="10">
    <source>
        <dbReference type="Proteomes" id="UP000613030"/>
    </source>
</evidence>
<protein>
    <submittedName>
        <fullName evidence="9">ABC transporter permease</fullName>
    </submittedName>
</protein>
<feature type="transmembrane region" description="Helical" evidence="6">
    <location>
        <begin position="763"/>
        <end position="785"/>
    </location>
</feature>
<keyword evidence="2" id="KW-1003">Cell membrane</keyword>
<feature type="transmembrane region" description="Helical" evidence="6">
    <location>
        <begin position="681"/>
        <end position="703"/>
    </location>
</feature>
<keyword evidence="4 6" id="KW-1133">Transmembrane helix</keyword>
<feature type="domain" description="ABC3 transporter permease C-terminal" evidence="7">
    <location>
        <begin position="684"/>
        <end position="797"/>
    </location>
</feature>
<feature type="transmembrane region" description="Helical" evidence="6">
    <location>
        <begin position="294"/>
        <end position="316"/>
    </location>
</feature>
<dbReference type="PROSITE" id="PS51257">
    <property type="entry name" value="PROKAR_LIPOPROTEIN"/>
    <property type="match status" value="1"/>
</dbReference>
<dbReference type="EMBL" id="JAERRB010000001">
    <property type="protein sequence ID" value="MBL0739732.1"/>
    <property type="molecule type" value="Genomic_DNA"/>
</dbReference>
<feature type="transmembrane region" description="Helical" evidence="6">
    <location>
        <begin position="388"/>
        <end position="412"/>
    </location>
</feature>
<evidence type="ECO:0000256" key="5">
    <source>
        <dbReference type="ARBA" id="ARBA00023136"/>
    </source>
</evidence>
<evidence type="ECO:0000256" key="1">
    <source>
        <dbReference type="ARBA" id="ARBA00004651"/>
    </source>
</evidence>
<comment type="subcellular location">
    <subcellularLocation>
        <location evidence="1">Cell membrane</location>
        <topology evidence="1">Multi-pass membrane protein</topology>
    </subcellularLocation>
</comment>
<dbReference type="Pfam" id="PF12704">
    <property type="entry name" value="MacB_PCD"/>
    <property type="match status" value="2"/>
</dbReference>
<gene>
    <name evidence="9" type="ORF">JI741_00820</name>
</gene>
<keyword evidence="10" id="KW-1185">Reference proteome</keyword>
<evidence type="ECO:0000256" key="2">
    <source>
        <dbReference type="ARBA" id="ARBA00022475"/>
    </source>
</evidence>
<evidence type="ECO:0000259" key="7">
    <source>
        <dbReference type="Pfam" id="PF02687"/>
    </source>
</evidence>
<dbReference type="PANTHER" id="PTHR30572">
    <property type="entry name" value="MEMBRANE COMPONENT OF TRANSPORTER-RELATED"/>
    <property type="match status" value="1"/>
</dbReference>
<evidence type="ECO:0000256" key="4">
    <source>
        <dbReference type="ARBA" id="ARBA00022989"/>
    </source>
</evidence>
<feature type="transmembrane region" description="Helical" evidence="6">
    <location>
        <begin position="733"/>
        <end position="751"/>
    </location>
</feature>
<feature type="domain" description="ABC3 transporter permease C-terminal" evidence="7">
    <location>
        <begin position="301"/>
        <end position="416"/>
    </location>
</feature>
<dbReference type="PANTHER" id="PTHR30572:SF18">
    <property type="entry name" value="ABC-TYPE MACROLIDE FAMILY EXPORT SYSTEM PERMEASE COMPONENT 2"/>
    <property type="match status" value="1"/>
</dbReference>
<dbReference type="RefSeq" id="WP_202006704.1">
    <property type="nucleotide sequence ID" value="NZ_JAERRB010000001.1"/>
</dbReference>
<dbReference type="Pfam" id="PF02687">
    <property type="entry name" value="FtsX"/>
    <property type="match status" value="2"/>
</dbReference>
<comment type="caution">
    <text evidence="9">The sequence shown here is derived from an EMBL/GenBank/DDBJ whole genome shotgun (WGS) entry which is preliminary data.</text>
</comment>
<organism evidence="9 10">
    <name type="scientific">Chryseolinea lacunae</name>
    <dbReference type="NCBI Taxonomy" id="2801331"/>
    <lineage>
        <taxon>Bacteria</taxon>
        <taxon>Pseudomonadati</taxon>
        <taxon>Bacteroidota</taxon>
        <taxon>Cytophagia</taxon>
        <taxon>Cytophagales</taxon>
        <taxon>Fulvivirgaceae</taxon>
        <taxon>Chryseolinea</taxon>
    </lineage>
</organism>
<dbReference type="InterPro" id="IPR003838">
    <property type="entry name" value="ABC3_permease_C"/>
</dbReference>
<feature type="transmembrane region" description="Helical" evidence="6">
    <location>
        <begin position="433"/>
        <end position="457"/>
    </location>
</feature>
<dbReference type="InterPro" id="IPR025857">
    <property type="entry name" value="MacB_PCD"/>
</dbReference>
<reference evidence="9 10" key="1">
    <citation type="submission" date="2021-01" db="EMBL/GenBank/DDBJ databases">
        <title>Chryseolinea sp. Jin1 Genome sequencing and assembly.</title>
        <authorList>
            <person name="Kim I."/>
        </authorList>
    </citation>
    <scope>NUCLEOTIDE SEQUENCE [LARGE SCALE GENOMIC DNA]</scope>
    <source>
        <strain evidence="9 10">Jin1</strain>
    </source>
</reference>
<keyword evidence="5 6" id="KW-0472">Membrane</keyword>
<dbReference type="Proteomes" id="UP000613030">
    <property type="component" value="Unassembled WGS sequence"/>
</dbReference>
<evidence type="ECO:0000256" key="3">
    <source>
        <dbReference type="ARBA" id="ARBA00022692"/>
    </source>
</evidence>
<name>A0ABS1KM21_9BACT</name>
<proteinExistence type="predicted"/>
<accession>A0ABS1KM21</accession>
<feature type="transmembrane region" description="Helical" evidence="6">
    <location>
        <begin position="21"/>
        <end position="41"/>
    </location>
</feature>
<evidence type="ECO:0000313" key="9">
    <source>
        <dbReference type="EMBL" id="MBL0739732.1"/>
    </source>
</evidence>
<feature type="domain" description="MacB-like periplasmic core" evidence="8">
    <location>
        <begin position="436"/>
        <end position="609"/>
    </location>
</feature>